<gene>
    <name evidence="2" type="ORF">J3R73_001948</name>
</gene>
<dbReference type="RefSeq" id="WP_307425605.1">
    <property type="nucleotide sequence ID" value="NZ_JAUSVK010000001.1"/>
</dbReference>
<evidence type="ECO:0000313" key="3">
    <source>
        <dbReference type="Proteomes" id="UP001237448"/>
    </source>
</evidence>
<keyword evidence="3" id="KW-1185">Reference proteome</keyword>
<dbReference type="InterPro" id="IPR007497">
    <property type="entry name" value="SIMPL/DUF541"/>
</dbReference>
<sequence>MSRFPAGRPALAALLLAGSLGLAHADDARRSVSVNGEALTSARPDVAFITIGVESTGKDARDVVAANSKSTGDVIAALKADGVDGKDLQTTGFSVRPEIDRSQNALASAGTPPAINGYTVSNSVNVTLHDLTRLGEILDKAVTAGANSIDGIQFDVSNQSALLDDARKAAFEDARRKAATYAAASGLKLGRLIELSESTGPRGGGLYRAKAMTAAAVPVESGESTLGVSVSARFELDE</sequence>
<protein>
    <submittedName>
        <fullName evidence="2">Uncharacterized protein YggE</fullName>
    </submittedName>
</protein>
<dbReference type="PANTHER" id="PTHR34387">
    <property type="entry name" value="SLR1258 PROTEIN"/>
    <property type="match status" value="1"/>
</dbReference>
<accession>A0ABU0FC20</accession>
<dbReference type="Gene3D" id="3.30.110.170">
    <property type="entry name" value="Protein of unknown function (DUF541), domain 1"/>
    <property type="match status" value="1"/>
</dbReference>
<name>A0ABU0FC20_9HYPH</name>
<feature type="signal peptide" evidence="1">
    <location>
        <begin position="1"/>
        <end position="25"/>
    </location>
</feature>
<dbReference type="PANTHER" id="PTHR34387:SF1">
    <property type="entry name" value="PERIPLASMIC IMMUNOGENIC PROTEIN"/>
    <property type="match status" value="1"/>
</dbReference>
<dbReference type="Proteomes" id="UP001237448">
    <property type="component" value="Unassembled WGS sequence"/>
</dbReference>
<dbReference type="InterPro" id="IPR052022">
    <property type="entry name" value="26kDa_periplasmic_antigen"/>
</dbReference>
<evidence type="ECO:0000313" key="2">
    <source>
        <dbReference type="EMBL" id="MDQ0392156.1"/>
    </source>
</evidence>
<dbReference type="EMBL" id="JAUSVK010000001">
    <property type="protein sequence ID" value="MDQ0392156.1"/>
    <property type="molecule type" value="Genomic_DNA"/>
</dbReference>
<comment type="caution">
    <text evidence="2">The sequence shown here is derived from an EMBL/GenBank/DDBJ whole genome shotgun (WGS) entry which is preliminary data.</text>
</comment>
<proteinExistence type="predicted"/>
<feature type="chain" id="PRO_5045765688" evidence="1">
    <location>
        <begin position="26"/>
        <end position="238"/>
    </location>
</feature>
<dbReference type="Pfam" id="PF04402">
    <property type="entry name" value="SIMPL"/>
    <property type="match status" value="1"/>
</dbReference>
<evidence type="ECO:0000256" key="1">
    <source>
        <dbReference type="SAM" id="SignalP"/>
    </source>
</evidence>
<keyword evidence="1" id="KW-0732">Signal</keyword>
<reference evidence="2 3" key="1">
    <citation type="submission" date="2023-07" db="EMBL/GenBank/DDBJ databases">
        <title>Genomic Encyclopedia of Type Strains, Phase IV (KMG-IV): sequencing the most valuable type-strain genomes for metagenomic binning, comparative biology and taxonomic classification.</title>
        <authorList>
            <person name="Goeker M."/>
        </authorList>
    </citation>
    <scope>NUCLEOTIDE SEQUENCE [LARGE SCALE GENOMIC DNA]</scope>
    <source>
        <strain evidence="2 3">DSM 5896</strain>
    </source>
</reference>
<dbReference type="Gene3D" id="3.30.70.2970">
    <property type="entry name" value="Protein of unknown function (DUF541), domain 2"/>
    <property type="match status" value="1"/>
</dbReference>
<organism evidence="2 3">
    <name type="scientific">Labrys monachus</name>
    <dbReference type="NCBI Taxonomy" id="217067"/>
    <lineage>
        <taxon>Bacteria</taxon>
        <taxon>Pseudomonadati</taxon>
        <taxon>Pseudomonadota</taxon>
        <taxon>Alphaproteobacteria</taxon>
        <taxon>Hyphomicrobiales</taxon>
        <taxon>Xanthobacteraceae</taxon>
        <taxon>Labrys</taxon>
    </lineage>
</organism>